<evidence type="ECO:0000313" key="1">
    <source>
        <dbReference type="EMBL" id="KAF9734562.1"/>
    </source>
</evidence>
<dbReference type="Proteomes" id="UP000756921">
    <property type="component" value="Unassembled WGS sequence"/>
</dbReference>
<dbReference type="AlphaFoldDB" id="A0A9P6GFA5"/>
<protein>
    <submittedName>
        <fullName evidence="1">Uncharacterized protein</fullName>
    </submittedName>
</protein>
<dbReference type="EMBL" id="WJXW01000007">
    <property type="protein sequence ID" value="KAF9734562.1"/>
    <property type="molecule type" value="Genomic_DNA"/>
</dbReference>
<accession>A0A9P6GFA5</accession>
<dbReference type="PANTHER" id="PTHR33112">
    <property type="entry name" value="DOMAIN PROTEIN, PUTATIVE-RELATED"/>
    <property type="match status" value="1"/>
</dbReference>
<proteinExistence type="predicted"/>
<dbReference type="OrthoDB" id="3486565at2759"/>
<evidence type="ECO:0000313" key="2">
    <source>
        <dbReference type="Proteomes" id="UP000756921"/>
    </source>
</evidence>
<gene>
    <name evidence="1" type="ORF">PMIN01_07465</name>
</gene>
<keyword evidence="2" id="KW-1185">Reference proteome</keyword>
<sequence length="252" mass="28298">MYSVYANALLTLAALHSRGDDTGLYTYSATHAFRNATVISEIELPSGRKGTVVASRDYNDTSDLFFIYGPPRTPRIPPVESTRDSPTASCFVEATQRLVTDDTVRLPAVAAMASAMKHHIGGRCIAGHWETDIEKSLLWRIEEVKLFRYESTARLRPMHQYYAPSWSWASISRPWKYNMALNPDILEEEMDCKVIGIEFWPSTSNFNEPGLAILTMEALVLAVIPPKVRHGRFEHKSNPEGKCLEFISAASD</sequence>
<reference evidence="1" key="1">
    <citation type="journal article" date="2020" name="Mol. Plant Microbe Interact.">
        <title>Genome Sequence of the Biocontrol Agent Coniothyrium minitans strain Conio (IMI 134523).</title>
        <authorList>
            <person name="Patel D."/>
            <person name="Shittu T.A."/>
            <person name="Baroncelli R."/>
            <person name="Muthumeenakshi S."/>
            <person name="Osborne T.H."/>
            <person name="Janganan T.K."/>
            <person name="Sreenivasaprasad S."/>
        </authorList>
    </citation>
    <scope>NUCLEOTIDE SEQUENCE</scope>
    <source>
        <strain evidence="1">Conio</strain>
    </source>
</reference>
<organism evidence="1 2">
    <name type="scientific">Paraphaeosphaeria minitans</name>
    <dbReference type="NCBI Taxonomy" id="565426"/>
    <lineage>
        <taxon>Eukaryota</taxon>
        <taxon>Fungi</taxon>
        <taxon>Dikarya</taxon>
        <taxon>Ascomycota</taxon>
        <taxon>Pezizomycotina</taxon>
        <taxon>Dothideomycetes</taxon>
        <taxon>Pleosporomycetidae</taxon>
        <taxon>Pleosporales</taxon>
        <taxon>Massarineae</taxon>
        <taxon>Didymosphaeriaceae</taxon>
        <taxon>Paraphaeosphaeria</taxon>
    </lineage>
</organism>
<name>A0A9P6GFA5_9PLEO</name>
<comment type="caution">
    <text evidence="1">The sequence shown here is derived from an EMBL/GenBank/DDBJ whole genome shotgun (WGS) entry which is preliminary data.</text>
</comment>
<dbReference type="PANTHER" id="PTHR33112:SF16">
    <property type="entry name" value="HETEROKARYON INCOMPATIBILITY DOMAIN-CONTAINING PROTEIN"/>
    <property type="match status" value="1"/>
</dbReference>